<gene>
    <name evidence="7" type="ORF">CSKR_110864</name>
</gene>
<accession>A0A8T1MSY8</accession>
<dbReference type="GO" id="GO:0005524">
    <property type="term" value="F:ATP binding"/>
    <property type="evidence" value="ECO:0007669"/>
    <property type="project" value="InterPro"/>
</dbReference>
<dbReference type="PANTHER" id="PTHR24221:SF503">
    <property type="entry name" value="MITOCHONDRIAL POTASSIUM CHANNEL ATP-BINDING SUBUNIT"/>
    <property type="match status" value="1"/>
</dbReference>
<feature type="domain" description="ABC transmembrane type-1" evidence="6">
    <location>
        <begin position="1"/>
        <end position="104"/>
    </location>
</feature>
<protein>
    <submittedName>
        <fullName evidence="7">ABC transporter B member 11</fullName>
    </submittedName>
</protein>
<dbReference type="PANTHER" id="PTHR24221">
    <property type="entry name" value="ATP-BINDING CASSETTE SUB-FAMILY B"/>
    <property type="match status" value="1"/>
</dbReference>
<reference evidence="7 8" key="2">
    <citation type="journal article" date="2021" name="Genomics">
        <title>High-quality reference genome for Clonorchis sinensis.</title>
        <authorList>
            <person name="Young N.D."/>
            <person name="Stroehlein A.J."/>
            <person name="Kinkar L."/>
            <person name="Wang T."/>
            <person name="Sohn W.M."/>
            <person name="Chang B.C.H."/>
            <person name="Kaur P."/>
            <person name="Weisz D."/>
            <person name="Dudchenko O."/>
            <person name="Aiden E.L."/>
            <person name="Korhonen P.K."/>
            <person name="Gasser R.B."/>
        </authorList>
    </citation>
    <scope>NUCLEOTIDE SEQUENCE [LARGE SCALE GENOMIC DNA]</scope>
    <source>
        <strain evidence="7">Cs-k2</strain>
    </source>
</reference>
<dbReference type="GO" id="GO:0140359">
    <property type="term" value="F:ABC-type transporter activity"/>
    <property type="evidence" value="ECO:0007669"/>
    <property type="project" value="InterPro"/>
</dbReference>
<feature type="transmembrane region" description="Helical" evidence="5">
    <location>
        <begin position="66"/>
        <end position="85"/>
    </location>
</feature>
<dbReference type="InterPro" id="IPR036640">
    <property type="entry name" value="ABC1_TM_sf"/>
</dbReference>
<evidence type="ECO:0000313" key="8">
    <source>
        <dbReference type="Proteomes" id="UP000286415"/>
    </source>
</evidence>
<evidence type="ECO:0000256" key="2">
    <source>
        <dbReference type="ARBA" id="ARBA00022692"/>
    </source>
</evidence>
<dbReference type="AlphaFoldDB" id="A0A8T1MSY8"/>
<dbReference type="Gene3D" id="3.10.450.10">
    <property type="match status" value="1"/>
</dbReference>
<evidence type="ECO:0000256" key="1">
    <source>
        <dbReference type="ARBA" id="ARBA00004141"/>
    </source>
</evidence>
<keyword evidence="8" id="KW-1185">Reference proteome</keyword>
<dbReference type="PROSITE" id="PS50929">
    <property type="entry name" value="ABC_TM1F"/>
    <property type="match status" value="1"/>
</dbReference>
<evidence type="ECO:0000313" key="7">
    <source>
        <dbReference type="EMBL" id="KAG5452012.1"/>
    </source>
</evidence>
<dbReference type="Proteomes" id="UP000286415">
    <property type="component" value="Unassembled WGS sequence"/>
</dbReference>
<dbReference type="InterPro" id="IPR011527">
    <property type="entry name" value="ABC1_TM_dom"/>
</dbReference>
<dbReference type="InterPro" id="IPR039421">
    <property type="entry name" value="Type_1_exporter"/>
</dbReference>
<evidence type="ECO:0000259" key="6">
    <source>
        <dbReference type="PROSITE" id="PS50929"/>
    </source>
</evidence>
<comment type="caution">
    <text evidence="7">The sequence shown here is derived from an EMBL/GenBank/DDBJ whole genome shotgun (WGS) entry which is preliminary data.</text>
</comment>
<dbReference type="OrthoDB" id="6500128at2759"/>
<comment type="subcellular location">
    <subcellularLocation>
        <location evidence="1">Membrane</location>
        <topology evidence="1">Multi-pass membrane protein</topology>
    </subcellularLocation>
</comment>
<evidence type="ECO:0000256" key="4">
    <source>
        <dbReference type="ARBA" id="ARBA00023136"/>
    </source>
</evidence>
<proteinExistence type="predicted"/>
<evidence type="ECO:0000256" key="5">
    <source>
        <dbReference type="SAM" id="Phobius"/>
    </source>
</evidence>
<dbReference type="Pfam" id="PF00664">
    <property type="entry name" value="ABC_membrane"/>
    <property type="match status" value="1"/>
</dbReference>
<keyword evidence="4 5" id="KW-0472">Membrane</keyword>
<dbReference type="EMBL" id="NIRI02000042">
    <property type="protein sequence ID" value="KAG5452012.1"/>
    <property type="molecule type" value="Genomic_DNA"/>
</dbReference>
<name>A0A8T1MSY8_CLOSI</name>
<keyword evidence="3 5" id="KW-1133">Transmembrane helix</keyword>
<keyword evidence="2 5" id="KW-0812">Transmembrane</keyword>
<dbReference type="GO" id="GO:0016020">
    <property type="term" value="C:membrane"/>
    <property type="evidence" value="ECO:0007669"/>
    <property type="project" value="UniProtKB-SubCell"/>
</dbReference>
<dbReference type="SUPFAM" id="SSF90123">
    <property type="entry name" value="ABC transporter transmembrane region"/>
    <property type="match status" value="1"/>
</dbReference>
<dbReference type="Gene3D" id="1.20.1560.10">
    <property type="entry name" value="ABC transporter type 1, transmembrane domain"/>
    <property type="match status" value="1"/>
</dbReference>
<organism evidence="7 8">
    <name type="scientific">Clonorchis sinensis</name>
    <name type="common">Chinese liver fluke</name>
    <dbReference type="NCBI Taxonomy" id="79923"/>
    <lineage>
        <taxon>Eukaryota</taxon>
        <taxon>Metazoa</taxon>
        <taxon>Spiralia</taxon>
        <taxon>Lophotrochozoa</taxon>
        <taxon>Platyhelminthes</taxon>
        <taxon>Trematoda</taxon>
        <taxon>Digenea</taxon>
        <taxon>Opisthorchiida</taxon>
        <taxon>Opisthorchiata</taxon>
        <taxon>Opisthorchiidae</taxon>
        <taxon>Clonorchis</taxon>
    </lineage>
</organism>
<reference evidence="7 8" key="1">
    <citation type="journal article" date="2018" name="Biotechnol. Adv.">
        <title>Improved genomic resources and new bioinformatic workflow for the carcinogenic parasite Clonorchis sinensis: Biotechnological implications.</title>
        <authorList>
            <person name="Wang D."/>
            <person name="Korhonen P.K."/>
            <person name="Gasser R.B."/>
            <person name="Young N.D."/>
        </authorList>
    </citation>
    <scope>NUCLEOTIDE SEQUENCE [LARGE SCALE GENOMIC DNA]</scope>
    <source>
        <strain evidence="7">Cs-k2</strain>
    </source>
</reference>
<sequence>MPLGYFFGVAGERLIKRIRGLLFESILQQEVAWFDSREHQPGYLTALLATEATKVSKFTGTRLSSVLEAILIIAISLAVALYYNWQVTLVMLSFFPMLALGNALQDKVKCFAEIIQELGGISHRVLKLTGCSPIIEPMAERLLKPSEYETTSFKRALRKAWELFHQIMRRSGQLFNIVDVKDGTIERDTEQKIKYTAIFEETICTRGIDEYRYEGVYASDCSRKTPHVLRNCGVKVTTNEEGEHVAVSCTSY</sequence>
<evidence type="ECO:0000256" key="3">
    <source>
        <dbReference type="ARBA" id="ARBA00022989"/>
    </source>
</evidence>